<feature type="region of interest" description="Disordered" evidence="1">
    <location>
        <begin position="73"/>
        <end position="98"/>
    </location>
</feature>
<proteinExistence type="predicted"/>
<dbReference type="RefSeq" id="WP_090541860.1">
    <property type="nucleotide sequence ID" value="NZ_FNSR01000001.1"/>
</dbReference>
<keyword evidence="4" id="KW-1185">Reference proteome</keyword>
<evidence type="ECO:0000313" key="3">
    <source>
        <dbReference type="EMBL" id="SEL71743.1"/>
    </source>
</evidence>
<reference evidence="4" key="1">
    <citation type="submission" date="2016-10" db="EMBL/GenBank/DDBJ databases">
        <authorList>
            <person name="Varghese N."/>
            <person name="Submissions S."/>
        </authorList>
    </citation>
    <scope>NUCLEOTIDE SEQUENCE [LARGE SCALE GENOMIC DNA]</scope>
    <source>
        <strain evidence="4">LMG 26416</strain>
    </source>
</reference>
<gene>
    <name evidence="3" type="ORF">SAMN05192542_11225</name>
</gene>
<feature type="transmembrane region" description="Helical" evidence="2">
    <location>
        <begin position="21"/>
        <end position="41"/>
    </location>
</feature>
<keyword evidence="2" id="KW-0812">Transmembrane</keyword>
<accession>A0A1H7SGY7</accession>
<name>A0A1H7SGY7_9BURK</name>
<organism evidence="3 4">
    <name type="scientific">Paraburkholderia caballeronis</name>
    <dbReference type="NCBI Taxonomy" id="416943"/>
    <lineage>
        <taxon>Bacteria</taxon>
        <taxon>Pseudomonadati</taxon>
        <taxon>Pseudomonadota</taxon>
        <taxon>Betaproteobacteria</taxon>
        <taxon>Burkholderiales</taxon>
        <taxon>Burkholderiaceae</taxon>
        <taxon>Paraburkholderia</taxon>
    </lineage>
</organism>
<keyword evidence="2" id="KW-0472">Membrane</keyword>
<evidence type="ECO:0000313" key="4">
    <source>
        <dbReference type="Proteomes" id="UP000199120"/>
    </source>
</evidence>
<dbReference type="AlphaFoldDB" id="A0A1H7SGY7"/>
<sequence length="220" mass="24270">MPRSARDKDHSSVHDARVLQAVRIAAVAAILLDFAATLALLELPDAELGRLFKIRLMQIAGLSTALKLDLPSIREEGEKQRSHSNRGSKRRTSASEHLDASVANAARHHLVAEGRLLRAVDVCKALGITEQRLSKDGATGRIFSVDLEAVPYYPAFFLANEINRKDLVKVVRKLGDLSGWRKWDFFTEPNGALGNLTPLQALMHGEVKQTLRAAEGFLEM</sequence>
<dbReference type="Proteomes" id="UP000199120">
    <property type="component" value="Unassembled WGS sequence"/>
</dbReference>
<dbReference type="EMBL" id="FOAJ01000012">
    <property type="protein sequence ID" value="SEL71743.1"/>
    <property type="molecule type" value="Genomic_DNA"/>
</dbReference>
<feature type="compositionally biased region" description="Basic residues" evidence="1">
    <location>
        <begin position="82"/>
        <end position="92"/>
    </location>
</feature>
<evidence type="ECO:0000256" key="1">
    <source>
        <dbReference type="SAM" id="MobiDB-lite"/>
    </source>
</evidence>
<dbReference type="OrthoDB" id="9081907at2"/>
<evidence type="ECO:0000256" key="2">
    <source>
        <dbReference type="SAM" id="Phobius"/>
    </source>
</evidence>
<keyword evidence="2" id="KW-1133">Transmembrane helix</keyword>
<protein>
    <submittedName>
        <fullName evidence="3">Uncharacterized protein</fullName>
    </submittedName>
</protein>